<dbReference type="AlphaFoldDB" id="A0A173U4D2"/>
<dbReference type="PANTHER" id="PTHR34978:SF3">
    <property type="entry name" value="SLR0241 PROTEIN"/>
    <property type="match status" value="1"/>
</dbReference>
<feature type="transmembrane region" description="Helical" evidence="1">
    <location>
        <begin position="55"/>
        <end position="75"/>
    </location>
</feature>
<accession>A0A173U4D2</accession>
<dbReference type="InterPro" id="IPR008756">
    <property type="entry name" value="Peptidase_M56"/>
</dbReference>
<evidence type="ECO:0000256" key="1">
    <source>
        <dbReference type="SAM" id="Phobius"/>
    </source>
</evidence>
<dbReference type="InterPro" id="IPR052173">
    <property type="entry name" value="Beta-lactam_resp_regulator"/>
</dbReference>
<name>A0A173U4D2_ANAHA</name>
<organism evidence="3 4">
    <name type="scientific">Anaerostipes hadrus</name>
    <dbReference type="NCBI Taxonomy" id="649756"/>
    <lineage>
        <taxon>Bacteria</taxon>
        <taxon>Bacillati</taxon>
        <taxon>Bacillota</taxon>
        <taxon>Clostridia</taxon>
        <taxon>Lachnospirales</taxon>
        <taxon>Lachnospiraceae</taxon>
        <taxon>Anaerostipes</taxon>
    </lineage>
</organism>
<keyword evidence="1" id="KW-1133">Transmembrane helix</keyword>
<reference evidence="3 4" key="1">
    <citation type="submission" date="2015-09" db="EMBL/GenBank/DDBJ databases">
        <authorList>
            <consortium name="Pathogen Informatics"/>
        </authorList>
    </citation>
    <scope>NUCLEOTIDE SEQUENCE [LARGE SCALE GENOMIC DNA]</scope>
    <source>
        <strain evidence="3 4">2789STDY5834959</strain>
    </source>
</reference>
<feature type="domain" description="Peptidase M56" evidence="2">
    <location>
        <begin position="90"/>
        <end position="278"/>
    </location>
</feature>
<proteinExistence type="predicted"/>
<dbReference type="EMBL" id="CYXY01000016">
    <property type="protein sequence ID" value="CUN08358.1"/>
    <property type="molecule type" value="Genomic_DNA"/>
</dbReference>
<dbReference type="Proteomes" id="UP000095553">
    <property type="component" value="Unassembled WGS sequence"/>
</dbReference>
<evidence type="ECO:0000313" key="4">
    <source>
        <dbReference type="Proteomes" id="UP000095553"/>
    </source>
</evidence>
<feature type="transmembrane region" description="Helical" evidence="1">
    <location>
        <begin position="13"/>
        <end position="35"/>
    </location>
</feature>
<sequence length="478" mass="56595">MIWIDIMYAIKQMIIYIMSAIILNALTGSCIFICFKFLEKWLEKRGLIWTSIRMLRFVILSFLVPVVFILLLNVYDDNTIFSPDRPLDYIFGVLLIIWIIGWIKAFIHSMKIHKRLKYLVNNACLCEKNVVMVKDKWEKKLKIHVNVTVKQTYTIATPIICGIIKPVILLPVNDYSKEELDVIFAHELMHCKHKDILWKQLCAFSRIVFWWNPLIRRFVYDIDSWNESYCDHAVTNILKDKKQYFTTVCRLGIQPFQKGAYLCAALYEDKNQIKTRIYRIKAVRHLNKRKMLGGVCMNVLLLVASFLSVVFITRGYHRLYMSAIMSLNTENHPEMATVEKRSMNLKEYDDIRINQKLPVVKMEERIQRGKLIYFTQTLKAKNRTESNSMYLKKGDIVKFDFLNSQNENLNKKETDFVAGIINDDGKERYVMGSDEIIHDFKILENGNYRFFVENRYDSKTDVGINFRWEKLKENRTIR</sequence>
<dbReference type="PANTHER" id="PTHR34978">
    <property type="entry name" value="POSSIBLE SENSOR-TRANSDUCER PROTEIN BLAR"/>
    <property type="match status" value="1"/>
</dbReference>
<feature type="transmembrane region" description="Helical" evidence="1">
    <location>
        <begin position="291"/>
        <end position="312"/>
    </location>
</feature>
<feature type="transmembrane region" description="Helical" evidence="1">
    <location>
        <begin position="87"/>
        <end position="107"/>
    </location>
</feature>
<dbReference type="Pfam" id="PF05569">
    <property type="entry name" value="Peptidase_M56"/>
    <property type="match status" value="1"/>
</dbReference>
<evidence type="ECO:0000313" key="3">
    <source>
        <dbReference type="EMBL" id="CUN08358.1"/>
    </source>
</evidence>
<dbReference type="RefSeq" id="WP_055073199.1">
    <property type="nucleotide sequence ID" value="NZ_CYXY01000016.1"/>
</dbReference>
<protein>
    <submittedName>
        <fullName evidence="3">Regulatory protein BlaR1</fullName>
    </submittedName>
</protein>
<keyword evidence="1" id="KW-0472">Membrane</keyword>
<dbReference type="CDD" id="cd07341">
    <property type="entry name" value="M56_BlaR1_MecR1_like"/>
    <property type="match status" value="1"/>
</dbReference>
<keyword evidence="1" id="KW-0812">Transmembrane</keyword>
<gene>
    <name evidence="3" type="primary">blaR1_5</name>
    <name evidence="3" type="ORF">ERS852571_02411</name>
</gene>
<evidence type="ECO:0000259" key="2">
    <source>
        <dbReference type="Pfam" id="PF05569"/>
    </source>
</evidence>